<feature type="signal peptide" evidence="2">
    <location>
        <begin position="1"/>
        <end position="21"/>
    </location>
</feature>
<keyword evidence="2" id="KW-0732">Signal</keyword>
<evidence type="ECO:0000256" key="1">
    <source>
        <dbReference type="SAM" id="MobiDB-lite"/>
    </source>
</evidence>
<protein>
    <recommendedName>
        <fullName evidence="5">Lipoprotein</fullName>
    </recommendedName>
</protein>
<proteinExistence type="predicted"/>
<name>A0A4Y3RTK9_9ACTN</name>
<dbReference type="OrthoDB" id="4800194at2"/>
<evidence type="ECO:0000313" key="3">
    <source>
        <dbReference type="EMBL" id="GEB61036.1"/>
    </source>
</evidence>
<keyword evidence="4" id="KW-1185">Reference proteome</keyword>
<dbReference type="Proteomes" id="UP000315226">
    <property type="component" value="Unassembled WGS sequence"/>
</dbReference>
<dbReference type="EMBL" id="BJMN01000050">
    <property type="protein sequence ID" value="GEB61036.1"/>
    <property type="molecule type" value="Genomic_DNA"/>
</dbReference>
<evidence type="ECO:0000313" key="4">
    <source>
        <dbReference type="Proteomes" id="UP000315226"/>
    </source>
</evidence>
<comment type="caution">
    <text evidence="3">The sequence shown here is derived from an EMBL/GenBank/DDBJ whole genome shotgun (WGS) entry which is preliminary data.</text>
</comment>
<evidence type="ECO:0000256" key="2">
    <source>
        <dbReference type="SAM" id="SignalP"/>
    </source>
</evidence>
<dbReference type="PROSITE" id="PS51257">
    <property type="entry name" value="PROKAR_LIPOPROTEIN"/>
    <property type="match status" value="1"/>
</dbReference>
<feature type="region of interest" description="Disordered" evidence="1">
    <location>
        <begin position="141"/>
        <end position="177"/>
    </location>
</feature>
<feature type="chain" id="PRO_5038335057" description="Lipoprotein" evidence="2">
    <location>
        <begin position="22"/>
        <end position="318"/>
    </location>
</feature>
<reference evidence="3 4" key="1">
    <citation type="submission" date="2019-06" db="EMBL/GenBank/DDBJ databases">
        <title>Whole genome shotgun sequence of Streptomyces gardneri NBRC 12865.</title>
        <authorList>
            <person name="Hosoyama A."/>
            <person name="Uohara A."/>
            <person name="Ohji S."/>
            <person name="Ichikawa N."/>
        </authorList>
    </citation>
    <scope>NUCLEOTIDE SEQUENCE [LARGE SCALE GENOMIC DNA]</scope>
    <source>
        <strain evidence="3 4">NBRC 12865</strain>
    </source>
</reference>
<feature type="compositionally biased region" description="Basic and acidic residues" evidence="1">
    <location>
        <begin position="157"/>
        <end position="166"/>
    </location>
</feature>
<gene>
    <name evidence="3" type="ORF">SGA01_66410</name>
</gene>
<dbReference type="RefSeq" id="WP_141301152.1">
    <property type="nucleotide sequence ID" value="NZ_BJMN01000050.1"/>
</dbReference>
<dbReference type="AlphaFoldDB" id="A0A4Y3RTK9"/>
<accession>A0A4Y3RTK9</accession>
<evidence type="ECO:0008006" key="5">
    <source>
        <dbReference type="Google" id="ProtNLM"/>
    </source>
</evidence>
<sequence>MRRRPALIATALLMGTGLLTACSPGAPEVSVGAGPVSDPAKVSAAQLVYPLDPYKTTDEQIRGLEKAQDLLTADCMKRFGFTYRPAVRPAPRGKSASSRYGVTDAAAVGRYGYVKPGVSAGPDKPAEEALPPAEQLALSGPPLKAKPGGGLVLPPRTLEESRRTDSGRTVNGQKVPVGGCGREGHLRLYAEKKDPVDLLYVFGMESEAFSRARQSPKVAGAVKAWSACMAEKGYRVTDPVSPQQALGLRSEAEFGGAPAIAAAKQDVACKKRTDLVALWYAAEVGFQNALMDEHAETLKQVKVELDERIRKAASVNGG</sequence>
<organism evidence="3 4">
    <name type="scientific">Streptomyces gardneri</name>
    <dbReference type="NCBI Taxonomy" id="66892"/>
    <lineage>
        <taxon>Bacteria</taxon>
        <taxon>Bacillati</taxon>
        <taxon>Actinomycetota</taxon>
        <taxon>Actinomycetes</taxon>
        <taxon>Kitasatosporales</taxon>
        <taxon>Streptomycetaceae</taxon>
        <taxon>Streptomyces</taxon>
    </lineage>
</organism>